<dbReference type="SMART" id="SM00563">
    <property type="entry name" value="PlsC"/>
    <property type="match status" value="1"/>
</dbReference>
<dbReference type="Pfam" id="PF01553">
    <property type="entry name" value="Acyltransferase"/>
    <property type="match status" value="1"/>
</dbReference>
<dbReference type="SUPFAM" id="SSF69593">
    <property type="entry name" value="Glycerol-3-phosphate (1)-acyltransferase"/>
    <property type="match status" value="1"/>
</dbReference>
<dbReference type="GO" id="GO:0016746">
    <property type="term" value="F:acyltransferase activity"/>
    <property type="evidence" value="ECO:0007669"/>
    <property type="project" value="InterPro"/>
</dbReference>
<dbReference type="STRING" id="889378.Spiaf_2514"/>
<dbReference type="Proteomes" id="UP000007383">
    <property type="component" value="Chromosome"/>
</dbReference>
<organism evidence="2 3">
    <name type="scientific">Spirochaeta africana (strain ATCC 700263 / DSM 8902 / Z-7692)</name>
    <dbReference type="NCBI Taxonomy" id="889378"/>
    <lineage>
        <taxon>Bacteria</taxon>
        <taxon>Pseudomonadati</taxon>
        <taxon>Spirochaetota</taxon>
        <taxon>Spirochaetia</taxon>
        <taxon>Spirochaetales</taxon>
        <taxon>Spirochaetaceae</taxon>
        <taxon>Spirochaeta</taxon>
    </lineage>
</organism>
<dbReference type="RefSeq" id="WP_014456526.1">
    <property type="nucleotide sequence ID" value="NC_017098.1"/>
</dbReference>
<dbReference type="eggNOG" id="COG0204">
    <property type="taxonomic scope" value="Bacteria"/>
</dbReference>
<protein>
    <recommendedName>
        <fullName evidence="1">Phospholipid/glycerol acyltransferase domain-containing protein</fullName>
    </recommendedName>
</protein>
<evidence type="ECO:0000259" key="1">
    <source>
        <dbReference type="SMART" id="SM00563"/>
    </source>
</evidence>
<accession>H9UM01</accession>
<name>H9UM01_SPIAZ</name>
<evidence type="ECO:0000313" key="3">
    <source>
        <dbReference type="Proteomes" id="UP000007383"/>
    </source>
</evidence>
<dbReference type="KEGG" id="sfc:Spiaf_2514"/>
<feature type="domain" description="Phospholipid/glycerol acyltransferase" evidence="1">
    <location>
        <begin position="97"/>
        <end position="224"/>
    </location>
</feature>
<dbReference type="PATRIC" id="fig|889378.3.peg.2490"/>
<dbReference type="InterPro" id="IPR002123">
    <property type="entry name" value="Plipid/glycerol_acylTrfase"/>
</dbReference>
<gene>
    <name evidence="2" type="ordered locus">Spiaf_2514</name>
</gene>
<proteinExistence type="predicted"/>
<dbReference type="OrthoDB" id="9808424at2"/>
<sequence>MRRTATVFTGLVGRFLKTWGINIAETYQFLQINSWVLRGMIAPIAVVSSLRLTVQLYLLDRRAARSGFRTAMLWVLQRYYRASIGACPPAELMTGPLLVVANHPGLGDFLALLECLPREDVRVIVKQRELLADKPHILSSCIVITESTASKAAALQEGIRHLQQGGMLVVFPAGEIEDDPRSPAAAQPDSSCLKPWMPVVDSIARRCRRDSIPLAVLPAAIDHVYHVPGVLHPWIAAAATPETRSGRAAIITMLLPRTPHKRIRVRFLHAVYPATPGGQLTEDIRSRIEAVLSDHTPQSVATPYNM</sequence>
<dbReference type="AlphaFoldDB" id="H9UM01"/>
<dbReference type="HOGENOM" id="CLU_908838_0_0_12"/>
<keyword evidence="3" id="KW-1185">Reference proteome</keyword>
<dbReference type="EMBL" id="CP003282">
    <property type="protein sequence ID" value="AFG38544.1"/>
    <property type="molecule type" value="Genomic_DNA"/>
</dbReference>
<reference evidence="3" key="1">
    <citation type="journal article" date="2013" name="Stand. Genomic Sci.">
        <title>Complete genome sequence of the halophilic bacterium Spirochaeta africana type strain (Z-7692(T)) from the alkaline Lake Magadi in the East African Rift.</title>
        <authorList>
            <person name="Liolos K."/>
            <person name="Abt B."/>
            <person name="Scheuner C."/>
            <person name="Teshima H."/>
            <person name="Held B."/>
            <person name="Lapidus A."/>
            <person name="Nolan M."/>
            <person name="Lucas S."/>
            <person name="Deshpande S."/>
            <person name="Cheng J.F."/>
            <person name="Tapia R."/>
            <person name="Goodwin L.A."/>
            <person name="Pitluck S."/>
            <person name="Pagani I."/>
            <person name="Ivanova N."/>
            <person name="Mavromatis K."/>
            <person name="Mikhailova N."/>
            <person name="Huntemann M."/>
            <person name="Pati A."/>
            <person name="Chen A."/>
            <person name="Palaniappan K."/>
            <person name="Land M."/>
            <person name="Rohde M."/>
            <person name="Tindall B.J."/>
            <person name="Detter J.C."/>
            <person name="Goker M."/>
            <person name="Bristow J."/>
            <person name="Eisen J.A."/>
            <person name="Markowitz V."/>
            <person name="Hugenholtz P."/>
            <person name="Woyke T."/>
            <person name="Klenk H.P."/>
            <person name="Kyrpides N.C."/>
        </authorList>
    </citation>
    <scope>NUCLEOTIDE SEQUENCE</scope>
    <source>
        <strain evidence="3">ATCC 700263 / DSM 8902 / Z-7692</strain>
    </source>
</reference>
<evidence type="ECO:0000313" key="2">
    <source>
        <dbReference type="EMBL" id="AFG38544.1"/>
    </source>
</evidence>